<dbReference type="EMBL" id="BJON01000014">
    <property type="protein sequence ID" value="GED69823.1"/>
    <property type="molecule type" value="Genomic_DNA"/>
</dbReference>
<dbReference type="Proteomes" id="UP000319578">
    <property type="component" value="Unassembled WGS sequence"/>
</dbReference>
<comment type="caution">
    <text evidence="2">The sequence shown here is derived from an EMBL/GenBank/DDBJ whole genome shotgun (WGS) entry which is preliminary data.</text>
</comment>
<proteinExistence type="predicted"/>
<dbReference type="InterPro" id="IPR012338">
    <property type="entry name" value="Beta-lactam/transpept-like"/>
</dbReference>
<feature type="domain" description="Beta-lactamase-related" evidence="1">
    <location>
        <begin position="19"/>
        <end position="128"/>
    </location>
</feature>
<reference evidence="2 3" key="1">
    <citation type="submission" date="2019-06" db="EMBL/GenBank/DDBJ databases">
        <title>Whole genome shotgun sequence of Brevibacillus reuszeri NBRC 15719.</title>
        <authorList>
            <person name="Hosoyama A."/>
            <person name="Uohara A."/>
            <person name="Ohji S."/>
            <person name="Ichikawa N."/>
        </authorList>
    </citation>
    <scope>NUCLEOTIDE SEQUENCE [LARGE SCALE GENOMIC DNA]</scope>
    <source>
        <strain evidence="2 3">NBRC 15719</strain>
    </source>
</reference>
<evidence type="ECO:0000313" key="3">
    <source>
        <dbReference type="Proteomes" id="UP000319578"/>
    </source>
</evidence>
<dbReference type="SUPFAM" id="SSF56601">
    <property type="entry name" value="beta-lactamase/transpeptidase-like"/>
    <property type="match status" value="1"/>
</dbReference>
<sequence>MEPKEVEAFADRFFEREDIRQFQAPGAAVVVVRDGKVVLQKGYGYADIAKKTPVDPEKTVFRLGSIAKSVTATAVMQLVEAKKIDLHKDIQNYMGDIPINNAFDEPLTMHHLLTHTTGYDFTEPKLGDINGDLSKVTPLKEYVAKNMPTVIRNPGES</sequence>
<dbReference type="Pfam" id="PF00144">
    <property type="entry name" value="Beta-lactamase"/>
    <property type="match status" value="1"/>
</dbReference>
<organism evidence="2 3">
    <name type="scientific">Brevibacillus reuszeri</name>
    <dbReference type="NCBI Taxonomy" id="54915"/>
    <lineage>
        <taxon>Bacteria</taxon>
        <taxon>Bacillati</taxon>
        <taxon>Bacillota</taxon>
        <taxon>Bacilli</taxon>
        <taxon>Bacillales</taxon>
        <taxon>Paenibacillaceae</taxon>
        <taxon>Brevibacillus</taxon>
    </lineage>
</organism>
<accession>A0ABQ0TPF9</accession>
<dbReference type="InterPro" id="IPR050491">
    <property type="entry name" value="AmpC-like"/>
</dbReference>
<dbReference type="PANTHER" id="PTHR46825:SF9">
    <property type="entry name" value="BETA-LACTAMASE-RELATED DOMAIN-CONTAINING PROTEIN"/>
    <property type="match status" value="1"/>
</dbReference>
<name>A0ABQ0TPF9_9BACL</name>
<protein>
    <recommendedName>
        <fullName evidence="1">Beta-lactamase-related domain-containing protein</fullName>
    </recommendedName>
</protein>
<dbReference type="PANTHER" id="PTHR46825">
    <property type="entry name" value="D-ALANYL-D-ALANINE-CARBOXYPEPTIDASE/ENDOPEPTIDASE AMPH"/>
    <property type="match status" value="1"/>
</dbReference>
<keyword evidence="3" id="KW-1185">Reference proteome</keyword>
<dbReference type="InterPro" id="IPR001466">
    <property type="entry name" value="Beta-lactam-related"/>
</dbReference>
<gene>
    <name evidence="2" type="ORF">BRE01_35250</name>
</gene>
<evidence type="ECO:0000259" key="1">
    <source>
        <dbReference type="Pfam" id="PF00144"/>
    </source>
</evidence>
<dbReference type="Gene3D" id="3.40.710.10">
    <property type="entry name" value="DD-peptidase/beta-lactamase superfamily"/>
    <property type="match status" value="1"/>
</dbReference>
<evidence type="ECO:0000313" key="2">
    <source>
        <dbReference type="EMBL" id="GED69823.1"/>
    </source>
</evidence>